<dbReference type="EMBL" id="JAHESC010000009">
    <property type="protein sequence ID" value="MBT1686553.1"/>
    <property type="molecule type" value="Genomic_DNA"/>
</dbReference>
<dbReference type="InterPro" id="IPR011250">
    <property type="entry name" value="OMP/PagP_B-barrel"/>
</dbReference>
<evidence type="ECO:0000313" key="4">
    <source>
        <dbReference type="Proteomes" id="UP001319180"/>
    </source>
</evidence>
<protein>
    <submittedName>
        <fullName evidence="3">Outer membrane beta-barrel protein</fullName>
    </submittedName>
</protein>
<dbReference type="Pfam" id="PF13568">
    <property type="entry name" value="OMP_b-brl_2"/>
    <property type="match status" value="1"/>
</dbReference>
<comment type="caution">
    <text evidence="3">The sequence shown here is derived from an EMBL/GenBank/DDBJ whole genome shotgun (WGS) entry which is preliminary data.</text>
</comment>
<gene>
    <name evidence="3" type="ORF">KK078_08305</name>
</gene>
<feature type="domain" description="Outer membrane protein beta-barrel" evidence="2">
    <location>
        <begin position="18"/>
        <end position="165"/>
    </location>
</feature>
<feature type="signal peptide" evidence="1">
    <location>
        <begin position="1"/>
        <end position="21"/>
    </location>
</feature>
<sequence length="192" mass="20972">MKKIIITSFFLLATMYTFAQAQLAIGIKAGPNFAKLDGTSPQGTFENRTGYHFGAFGLIKLTKIGIQPEILFSQQGSKIKTNTGDFDANFSYINIPVIVKLYTIAGINLQAGPQFGFLSRAEIEDQDVKDAVKSSDVSLALGAGWDLPFGLTLDARYNLGLSKIDDDDPNLSKIKNQVWQVSVGYKLIKLGK</sequence>
<proteinExistence type="predicted"/>
<feature type="chain" id="PRO_5042837311" evidence="1">
    <location>
        <begin position="22"/>
        <end position="192"/>
    </location>
</feature>
<evidence type="ECO:0000313" key="3">
    <source>
        <dbReference type="EMBL" id="MBT1686553.1"/>
    </source>
</evidence>
<dbReference type="Proteomes" id="UP001319180">
    <property type="component" value="Unassembled WGS sequence"/>
</dbReference>
<dbReference type="RefSeq" id="WP_254089791.1">
    <property type="nucleotide sequence ID" value="NZ_JAHESC010000009.1"/>
</dbReference>
<dbReference type="SUPFAM" id="SSF56925">
    <property type="entry name" value="OMPA-like"/>
    <property type="match status" value="1"/>
</dbReference>
<keyword evidence="1" id="KW-0732">Signal</keyword>
<dbReference type="InterPro" id="IPR025665">
    <property type="entry name" value="Beta-barrel_OMP_2"/>
</dbReference>
<evidence type="ECO:0000259" key="2">
    <source>
        <dbReference type="Pfam" id="PF13568"/>
    </source>
</evidence>
<dbReference type="AlphaFoldDB" id="A0AAP2D6Y5"/>
<organism evidence="3 4">
    <name type="scientific">Dawidia soli</name>
    <dbReference type="NCBI Taxonomy" id="2782352"/>
    <lineage>
        <taxon>Bacteria</taxon>
        <taxon>Pseudomonadati</taxon>
        <taxon>Bacteroidota</taxon>
        <taxon>Cytophagia</taxon>
        <taxon>Cytophagales</taxon>
        <taxon>Chryseotaleaceae</taxon>
        <taxon>Dawidia</taxon>
    </lineage>
</organism>
<accession>A0AAP2D6Y5</accession>
<evidence type="ECO:0000256" key="1">
    <source>
        <dbReference type="SAM" id="SignalP"/>
    </source>
</evidence>
<reference evidence="3 4" key="1">
    <citation type="submission" date="2021-05" db="EMBL/GenBank/DDBJ databases">
        <title>A Polyphasic approach of four new species of the genus Ohtaekwangia: Ohtaekwangia histidinii sp. nov., Ohtaekwangia cretensis sp. nov., Ohtaekwangia indiensis sp. nov., Ohtaekwangia reichenbachii sp. nov. from diverse environment.</title>
        <authorList>
            <person name="Octaviana S."/>
        </authorList>
    </citation>
    <scope>NUCLEOTIDE SEQUENCE [LARGE SCALE GENOMIC DNA]</scope>
    <source>
        <strain evidence="3 4">PWU37</strain>
    </source>
</reference>
<keyword evidence="4" id="KW-1185">Reference proteome</keyword>
<name>A0AAP2D6Y5_9BACT</name>